<protein>
    <submittedName>
        <fullName evidence="8">6-hydroxy-D-nicotine oxidase</fullName>
    </submittedName>
</protein>
<accession>A0A175VQP4</accession>
<feature type="signal peptide" evidence="6">
    <location>
        <begin position="1"/>
        <end position="18"/>
    </location>
</feature>
<dbReference type="InterPro" id="IPR050416">
    <property type="entry name" value="FAD-linked_Oxidoreductase"/>
</dbReference>
<dbReference type="EMBL" id="LCTW02000418">
    <property type="protein sequence ID" value="KXX73827.1"/>
    <property type="molecule type" value="Genomic_DNA"/>
</dbReference>
<dbReference type="Proteomes" id="UP000078237">
    <property type="component" value="Unassembled WGS sequence"/>
</dbReference>
<dbReference type="Pfam" id="PF01565">
    <property type="entry name" value="FAD_binding_4"/>
    <property type="match status" value="1"/>
</dbReference>
<evidence type="ECO:0000313" key="9">
    <source>
        <dbReference type="Proteomes" id="UP000078237"/>
    </source>
</evidence>
<sequence length="522" mass="57417">MWSFRAALIAALPFLAAASPAFDTRSRGDVNYTAIFAPGLSAGATIHVPGQPDYNTSTLPRWSSWAAPSFAVTIKPTTVEDIQYIVRTANRYRLPFFATGGGHGGEIGFAKVQQAVNIELTNFKEKTIDVARNRLIVGPGIRFMDFEEDLYKIGKFVREFSPLYSANFGRTIRSRISPPIAVGNSFCVNMIGATVGAGVGPYQGLHGLVIDALRSVRLVTANGRVVTASDSENRDLFWAVRGAGANFGIIVSATYEMFDAPNRGDLVLADFAYNGSVNGSMWELLQSWDKTYPREMGLTLVASYSQTTKQTAVSASMTFFGTQEAAQPWIDQFLALGPNRWQSQMVPWWNASQSSGFGSGGNACVRGVYNNHPSVGTKQTSAATYTSVFNQYVDFASSRPWFRGSFIVQRFNTTATLAVPKHKRGVYPGREIGSLAFLQNYYDGPSHDAEVYEYSKHLRDQLVATSGFGKLATYINYAHGDEGPEVWFGKENLPKLSKLKRKWDPWNQFGAGNPIPLNYHGH</sequence>
<dbReference type="InterPro" id="IPR006094">
    <property type="entry name" value="Oxid_FAD_bind_N"/>
</dbReference>
<dbReference type="PANTHER" id="PTHR42973:SF32">
    <property type="entry name" value="FAD-LINKED OXIDOREDUCTASE AFOF"/>
    <property type="match status" value="1"/>
</dbReference>
<dbReference type="STRING" id="100816.A0A175VQP4"/>
<dbReference type="GO" id="GO:0016491">
    <property type="term" value="F:oxidoreductase activity"/>
    <property type="evidence" value="ECO:0007669"/>
    <property type="project" value="UniProtKB-KW"/>
</dbReference>
<dbReference type="VEuPathDB" id="FungiDB:MMYC01_209184"/>
<evidence type="ECO:0000256" key="1">
    <source>
        <dbReference type="ARBA" id="ARBA00005466"/>
    </source>
</evidence>
<dbReference type="OrthoDB" id="415825at2759"/>
<keyword evidence="4" id="KW-0274">FAD</keyword>
<feature type="chain" id="PRO_5008043191" evidence="6">
    <location>
        <begin position="19"/>
        <end position="522"/>
    </location>
</feature>
<dbReference type="InterPro" id="IPR036318">
    <property type="entry name" value="FAD-bd_PCMH-like_sf"/>
</dbReference>
<keyword evidence="9" id="KW-1185">Reference proteome</keyword>
<evidence type="ECO:0000259" key="7">
    <source>
        <dbReference type="PROSITE" id="PS51387"/>
    </source>
</evidence>
<comment type="caution">
    <text evidence="8">The sequence shown here is derived from an EMBL/GenBank/DDBJ whole genome shotgun (WGS) entry which is preliminary data.</text>
</comment>
<dbReference type="Gene3D" id="3.40.462.20">
    <property type="match status" value="1"/>
</dbReference>
<dbReference type="Gene3D" id="3.30.465.10">
    <property type="match status" value="1"/>
</dbReference>
<keyword evidence="2" id="KW-0285">Flavoprotein</keyword>
<dbReference type="InterPro" id="IPR016166">
    <property type="entry name" value="FAD-bd_PCMH"/>
</dbReference>
<reference evidence="8 9" key="1">
    <citation type="journal article" date="2016" name="Genome Announc.">
        <title>Genome Sequence of Madurella mycetomatis mm55, Isolated from a Human Mycetoma Case in Sudan.</title>
        <authorList>
            <person name="Smit S."/>
            <person name="Derks M.F."/>
            <person name="Bervoets S."/>
            <person name="Fahal A."/>
            <person name="van Leeuwen W."/>
            <person name="van Belkum A."/>
            <person name="van de Sande W.W."/>
        </authorList>
    </citation>
    <scope>NUCLEOTIDE SEQUENCE [LARGE SCALE GENOMIC DNA]</scope>
    <source>
        <strain evidence="9">mm55</strain>
    </source>
</reference>
<dbReference type="PANTHER" id="PTHR42973">
    <property type="entry name" value="BINDING OXIDOREDUCTASE, PUTATIVE (AFU_ORTHOLOGUE AFUA_1G17690)-RELATED"/>
    <property type="match status" value="1"/>
</dbReference>
<dbReference type="Pfam" id="PF08031">
    <property type="entry name" value="BBE"/>
    <property type="match status" value="1"/>
</dbReference>
<comment type="similarity">
    <text evidence="1">Belongs to the oxygen-dependent FAD-linked oxidoreductase family.</text>
</comment>
<keyword evidence="3 6" id="KW-0732">Signal</keyword>
<feature type="domain" description="FAD-binding PCMH-type" evidence="7">
    <location>
        <begin position="65"/>
        <end position="260"/>
    </location>
</feature>
<dbReference type="AlphaFoldDB" id="A0A175VQP4"/>
<evidence type="ECO:0000313" key="8">
    <source>
        <dbReference type="EMBL" id="KXX73827.1"/>
    </source>
</evidence>
<evidence type="ECO:0000256" key="6">
    <source>
        <dbReference type="SAM" id="SignalP"/>
    </source>
</evidence>
<dbReference type="InterPro" id="IPR012951">
    <property type="entry name" value="BBE"/>
</dbReference>
<dbReference type="PROSITE" id="PS51387">
    <property type="entry name" value="FAD_PCMH"/>
    <property type="match status" value="1"/>
</dbReference>
<evidence type="ECO:0000256" key="5">
    <source>
        <dbReference type="ARBA" id="ARBA00023002"/>
    </source>
</evidence>
<evidence type="ECO:0000256" key="4">
    <source>
        <dbReference type="ARBA" id="ARBA00022827"/>
    </source>
</evidence>
<name>A0A175VQP4_9PEZI</name>
<dbReference type="SUPFAM" id="SSF56176">
    <property type="entry name" value="FAD-binding/transporter-associated domain-like"/>
    <property type="match status" value="1"/>
</dbReference>
<keyword evidence="5" id="KW-0560">Oxidoreductase</keyword>
<gene>
    <name evidence="8" type="ORF">MMYC01_209184</name>
</gene>
<evidence type="ECO:0000256" key="3">
    <source>
        <dbReference type="ARBA" id="ARBA00022729"/>
    </source>
</evidence>
<evidence type="ECO:0000256" key="2">
    <source>
        <dbReference type="ARBA" id="ARBA00022630"/>
    </source>
</evidence>
<dbReference type="GO" id="GO:0071949">
    <property type="term" value="F:FAD binding"/>
    <property type="evidence" value="ECO:0007669"/>
    <property type="project" value="InterPro"/>
</dbReference>
<proteinExistence type="inferred from homology"/>
<dbReference type="InterPro" id="IPR016169">
    <property type="entry name" value="FAD-bd_PCMH_sub2"/>
</dbReference>
<organism evidence="8 9">
    <name type="scientific">Madurella mycetomatis</name>
    <dbReference type="NCBI Taxonomy" id="100816"/>
    <lineage>
        <taxon>Eukaryota</taxon>
        <taxon>Fungi</taxon>
        <taxon>Dikarya</taxon>
        <taxon>Ascomycota</taxon>
        <taxon>Pezizomycotina</taxon>
        <taxon>Sordariomycetes</taxon>
        <taxon>Sordariomycetidae</taxon>
        <taxon>Sordariales</taxon>
        <taxon>Sordariales incertae sedis</taxon>
        <taxon>Madurella</taxon>
    </lineage>
</organism>